<protein>
    <submittedName>
        <fullName evidence="1">Uncharacterized protein</fullName>
    </submittedName>
</protein>
<dbReference type="EMBL" id="JACNEP010000001">
    <property type="protein sequence ID" value="MBC3764602.1"/>
    <property type="molecule type" value="Genomic_DNA"/>
</dbReference>
<sequence length="216" mass="24090">MQIQNDFSTKSQSLLQLRGLSEQQVSDFSALLTKAQAQQQEQHLSYKQVVQGLSADELKLLQQGNSLANPINTSMLSEEGAQNLFAQPDGSDLVDLNNDGIVEHGEAKTITFPPANAPEWVKKAWDEATADMSESDKMMMQFHMHHMVYGFQIDGVATKTAPLPEQQWSTSGWQDLIARCRSALDFAVNMDGWTDFNKVSKAFYDNFEQALSTHTA</sequence>
<gene>
    <name evidence="1" type="ORF">H8B19_01845</name>
</gene>
<proteinExistence type="predicted"/>
<accession>A0A8J6M025</accession>
<name>A0A8J6M025_9ALTE</name>
<reference evidence="1" key="2">
    <citation type="submission" date="2020-08" db="EMBL/GenBank/DDBJ databases">
        <authorList>
            <person name="Lai Q."/>
        </authorList>
    </citation>
    <scope>NUCLEOTIDE SEQUENCE</scope>
    <source>
        <strain evidence="1">S27-2</strain>
    </source>
</reference>
<dbReference type="RefSeq" id="WP_186505065.1">
    <property type="nucleotide sequence ID" value="NZ_JACNEP010000001.1"/>
</dbReference>
<evidence type="ECO:0000313" key="2">
    <source>
        <dbReference type="Proteomes" id="UP000601768"/>
    </source>
</evidence>
<reference evidence="1" key="1">
    <citation type="journal article" date="2018" name="Int. J. Syst. Evol. Microbiol.">
        <title>Neptunicella marina gen. nov., sp. nov., isolated from surface seawater.</title>
        <authorList>
            <person name="Liu X."/>
            <person name="Lai Q."/>
            <person name="Du Y."/>
            <person name="Zhang X."/>
            <person name="Liu Z."/>
            <person name="Sun F."/>
            <person name="Shao Z."/>
        </authorList>
    </citation>
    <scope>NUCLEOTIDE SEQUENCE</scope>
    <source>
        <strain evidence="1">S27-2</strain>
    </source>
</reference>
<dbReference type="AlphaFoldDB" id="A0A8J6M025"/>
<keyword evidence="2" id="KW-1185">Reference proteome</keyword>
<evidence type="ECO:0000313" key="1">
    <source>
        <dbReference type="EMBL" id="MBC3764602.1"/>
    </source>
</evidence>
<comment type="caution">
    <text evidence="1">The sequence shown here is derived from an EMBL/GenBank/DDBJ whole genome shotgun (WGS) entry which is preliminary data.</text>
</comment>
<organism evidence="1 2">
    <name type="scientific">Neptunicella marina</name>
    <dbReference type="NCBI Taxonomy" id="2125989"/>
    <lineage>
        <taxon>Bacteria</taxon>
        <taxon>Pseudomonadati</taxon>
        <taxon>Pseudomonadota</taxon>
        <taxon>Gammaproteobacteria</taxon>
        <taxon>Alteromonadales</taxon>
        <taxon>Alteromonadaceae</taxon>
        <taxon>Neptunicella</taxon>
    </lineage>
</organism>
<dbReference type="Proteomes" id="UP000601768">
    <property type="component" value="Unassembled WGS sequence"/>
</dbReference>